<dbReference type="RefSeq" id="WP_307163201.1">
    <property type="nucleotide sequence ID" value="NZ_JAUSWV010000002.1"/>
</dbReference>
<feature type="transmembrane region" description="Helical" evidence="6">
    <location>
        <begin position="730"/>
        <end position="753"/>
    </location>
</feature>
<evidence type="ECO:0000313" key="8">
    <source>
        <dbReference type="EMBL" id="MDQ0580882.1"/>
    </source>
</evidence>
<evidence type="ECO:0000256" key="4">
    <source>
        <dbReference type="ARBA" id="ARBA00022989"/>
    </source>
</evidence>
<dbReference type="EMBL" id="JAUSWV010000002">
    <property type="protein sequence ID" value="MDQ0580882.1"/>
    <property type="molecule type" value="Genomic_DNA"/>
</dbReference>
<keyword evidence="3 6" id="KW-0812">Transmembrane</keyword>
<dbReference type="InterPro" id="IPR003838">
    <property type="entry name" value="ABC3_permease_C"/>
</dbReference>
<dbReference type="Pfam" id="PF02687">
    <property type="entry name" value="FtsX"/>
    <property type="match status" value="1"/>
</dbReference>
<evidence type="ECO:0000256" key="6">
    <source>
        <dbReference type="SAM" id="Phobius"/>
    </source>
</evidence>
<proteinExistence type="predicted"/>
<feature type="transmembrane region" description="Helical" evidence="6">
    <location>
        <begin position="690"/>
        <end position="710"/>
    </location>
</feature>
<evidence type="ECO:0000256" key="3">
    <source>
        <dbReference type="ARBA" id="ARBA00022692"/>
    </source>
</evidence>
<feature type="transmembrane region" description="Helical" evidence="6">
    <location>
        <begin position="191"/>
        <end position="212"/>
    </location>
</feature>
<evidence type="ECO:0000313" key="9">
    <source>
        <dbReference type="Proteomes" id="UP001230654"/>
    </source>
</evidence>
<feature type="transmembrane region" description="Helical" evidence="6">
    <location>
        <begin position="241"/>
        <end position="262"/>
    </location>
</feature>
<name>A0ABU0NP34_STRRH</name>
<feature type="transmembrane region" description="Helical" evidence="6">
    <location>
        <begin position="361"/>
        <end position="382"/>
    </location>
</feature>
<feature type="transmembrane region" description="Helical" evidence="6">
    <location>
        <begin position="328"/>
        <end position="349"/>
    </location>
</feature>
<reference evidence="8 9" key="1">
    <citation type="submission" date="2023-07" db="EMBL/GenBank/DDBJ databases">
        <title>Comparative genomics of wheat-associated soil bacteria to identify genetic determinants of phenazine resistance.</title>
        <authorList>
            <person name="Mouncey N."/>
        </authorList>
    </citation>
    <scope>NUCLEOTIDE SEQUENCE [LARGE SCALE GENOMIC DNA]</scope>
    <source>
        <strain evidence="8 9">B2I6</strain>
    </source>
</reference>
<evidence type="ECO:0000256" key="5">
    <source>
        <dbReference type="ARBA" id="ARBA00023136"/>
    </source>
</evidence>
<feature type="transmembrane region" description="Helical" evidence="6">
    <location>
        <begin position="21"/>
        <end position="46"/>
    </location>
</feature>
<keyword evidence="4 6" id="KW-1133">Transmembrane helix</keyword>
<feature type="transmembrane region" description="Helical" evidence="6">
    <location>
        <begin position="641"/>
        <end position="660"/>
    </location>
</feature>
<feature type="domain" description="ABC3 transporter permease C-terminal" evidence="7">
    <location>
        <begin position="196"/>
        <end position="302"/>
    </location>
</feature>
<feature type="transmembrane region" description="Helical" evidence="6">
    <location>
        <begin position="282"/>
        <end position="307"/>
    </location>
</feature>
<dbReference type="Proteomes" id="UP001230654">
    <property type="component" value="Unassembled WGS sequence"/>
</dbReference>
<comment type="subcellular location">
    <subcellularLocation>
        <location evidence="1">Cell membrane</location>
        <topology evidence="1">Multi-pass membrane protein</topology>
    </subcellularLocation>
</comment>
<keyword evidence="2" id="KW-1003">Cell membrane</keyword>
<keyword evidence="5 6" id="KW-0472">Membrane</keyword>
<sequence length="764" mass="79820">MKEFLLGLRLLLGSGRGNRVRFILMVVGSGVGVCCLAVVLAIPGILAAQDARKAARDPDCSNGRGSCLSTEGDGLALTRVDPYGSEPLTRIFIARTGAPITPPPGLSELPVPGEVFVSPRLHELLSVDRGLAQLLPGKEKGLISAQGLAHPDELYAYVGARPDELKGGGHLSGFGRKDARFPTVEPSTLDILRFTLAGVVLLPLAVFLSVCARLSAASRMRRLAALRLLGLSRKGTQRVNAAETVAAALLGAVLGLGAYWVVNQLVARLGLPGFKWYPADGALSPTALLICLVGCPALAWFVGRVGAKKAAANPLAVRRSAVERPPRLWGLLPLVPGLGIVIGYCVAGATGNVPTDTSFSAILMPLAVVLVGTGLVLSLPILSRALARTVARATSSLFLGLAMRRNEVEPGGALRVATGLVLLVYAASLTQGVLIELDQVSKNTSPVQLYTMALDDVPEDKERALAKVPGVRSHAVQTVSWTDPDSEASTGISALIATCGQLRRMASGVEDCVDGRPARLLVPEQTYDESSKPGSVFPLHLRNSAGKHRVVNVQVPRQTIKYHDDTAAQMIASGTVLIPPSSLPDGFRPEDRATLSLLSSAAPETVRSVLEGIAGVDPTIEVTTDGVDAASLQQITVIKTLLAVGMILGLIIGVAAYLVAATDRAVERRPQVTALALLGARRRTLRAVQVAQVVLPLGVGLVLAVVTGKLAESSYLVTGGGAVFWDGDGLPLLVASALGVVVVATLGALPLIGRRIDPELIRRD</sequence>
<evidence type="ECO:0000256" key="2">
    <source>
        <dbReference type="ARBA" id="ARBA00022475"/>
    </source>
</evidence>
<evidence type="ECO:0000259" key="7">
    <source>
        <dbReference type="Pfam" id="PF02687"/>
    </source>
</evidence>
<accession>A0ABU0NP34</accession>
<evidence type="ECO:0000256" key="1">
    <source>
        <dbReference type="ARBA" id="ARBA00004651"/>
    </source>
</evidence>
<gene>
    <name evidence="8" type="ORF">QF030_003060</name>
</gene>
<feature type="transmembrane region" description="Helical" evidence="6">
    <location>
        <begin position="413"/>
        <end position="435"/>
    </location>
</feature>
<organism evidence="8 9">
    <name type="scientific">Streptomyces rishiriensis</name>
    <dbReference type="NCBI Taxonomy" id="68264"/>
    <lineage>
        <taxon>Bacteria</taxon>
        <taxon>Bacillati</taxon>
        <taxon>Actinomycetota</taxon>
        <taxon>Actinomycetes</taxon>
        <taxon>Kitasatosporales</taxon>
        <taxon>Streptomycetaceae</taxon>
        <taxon>Streptomyces</taxon>
    </lineage>
</organism>
<keyword evidence="9" id="KW-1185">Reference proteome</keyword>
<protein>
    <recommendedName>
        <fullName evidence="7">ABC3 transporter permease C-terminal domain-containing protein</fullName>
    </recommendedName>
</protein>
<comment type="caution">
    <text evidence="8">The sequence shown here is derived from an EMBL/GenBank/DDBJ whole genome shotgun (WGS) entry which is preliminary data.</text>
</comment>